<name>A0A6S6SSW6_9BACT</name>
<organism evidence="1">
    <name type="scientific">uncultured Sulfurovum sp</name>
    <dbReference type="NCBI Taxonomy" id="269237"/>
    <lineage>
        <taxon>Bacteria</taxon>
        <taxon>Pseudomonadati</taxon>
        <taxon>Campylobacterota</taxon>
        <taxon>Epsilonproteobacteria</taxon>
        <taxon>Campylobacterales</taxon>
        <taxon>Sulfurovaceae</taxon>
        <taxon>Sulfurovum</taxon>
        <taxon>environmental samples</taxon>
    </lineage>
</organism>
<evidence type="ECO:0000313" key="1">
    <source>
        <dbReference type="EMBL" id="CAA6806087.1"/>
    </source>
</evidence>
<dbReference type="AlphaFoldDB" id="A0A6S6SSW6"/>
<accession>A0A6S6SSW6</accession>
<proteinExistence type="predicted"/>
<sequence length="145" mass="17306">MFINIDKLLENETDPRKLGYFSYAVSIFDGWLSRETYTASVELIRRTKHQDTNNKRINLLSMFYEKDIILYKDGRKFPFKSKEDYLNQITQAINTEHELTLLSPNYCAIIQITYDYTDILHFTKKKYIDLIKKNVAKEGLHIFTY</sequence>
<reference evidence="1" key="1">
    <citation type="submission" date="2020-01" db="EMBL/GenBank/DDBJ databases">
        <authorList>
            <person name="Meier V. D."/>
            <person name="Meier V D."/>
        </authorList>
    </citation>
    <scope>NUCLEOTIDE SEQUENCE</scope>
    <source>
        <strain evidence="1">HLG_WM_MAG_01</strain>
    </source>
</reference>
<gene>
    <name evidence="1" type="ORF">HELGO_WM82080</name>
</gene>
<protein>
    <submittedName>
        <fullName evidence="1">Uncharacterized protein</fullName>
    </submittedName>
</protein>
<dbReference type="EMBL" id="CACVAS010000038">
    <property type="protein sequence ID" value="CAA6806087.1"/>
    <property type="molecule type" value="Genomic_DNA"/>
</dbReference>